<dbReference type="Gene3D" id="3.40.50.300">
    <property type="entry name" value="P-loop containing nucleotide triphosphate hydrolases"/>
    <property type="match status" value="1"/>
</dbReference>
<evidence type="ECO:0000313" key="1">
    <source>
        <dbReference type="EMBL" id="KAF5760283.1"/>
    </source>
</evidence>
<dbReference type="PANTHER" id="PTHR10344">
    <property type="entry name" value="THYMIDYLATE KINASE"/>
    <property type="match status" value="1"/>
</dbReference>
<dbReference type="Gramene" id="mRNA:HanXRQr2_Chr16g0751641">
    <property type="protein sequence ID" value="mRNA:HanXRQr2_Chr16g0751641"/>
    <property type="gene ID" value="HanXRQr2_Chr16g0751641"/>
</dbReference>
<dbReference type="PANTHER" id="PTHR10344:SF1">
    <property type="entry name" value="THYMIDYLATE KINASE"/>
    <property type="match status" value="1"/>
</dbReference>
<dbReference type="EC" id="2.7.4.9" evidence="1"/>
<protein>
    <submittedName>
        <fullName evidence="1">dTMP kinase</fullName>
        <ecNumber evidence="1">2.7.4.9</ecNumber>
    </submittedName>
</protein>
<proteinExistence type="predicted"/>
<dbReference type="EMBL" id="MNCJ02000331">
    <property type="protein sequence ID" value="KAF5760283.1"/>
    <property type="molecule type" value="Genomic_DNA"/>
</dbReference>
<comment type="caution">
    <text evidence="1">The sequence shown here is derived from an EMBL/GenBank/DDBJ whole genome shotgun (WGS) entry which is preliminary data.</text>
</comment>
<reference evidence="1" key="1">
    <citation type="journal article" date="2017" name="Nature">
        <title>The sunflower genome provides insights into oil metabolism, flowering and Asterid evolution.</title>
        <authorList>
            <person name="Badouin H."/>
            <person name="Gouzy J."/>
            <person name="Grassa C.J."/>
            <person name="Murat F."/>
            <person name="Staton S.E."/>
            <person name="Cottret L."/>
            <person name="Lelandais-Briere C."/>
            <person name="Owens G.L."/>
            <person name="Carrere S."/>
            <person name="Mayjonade B."/>
            <person name="Legrand L."/>
            <person name="Gill N."/>
            <person name="Kane N.C."/>
            <person name="Bowers J.E."/>
            <person name="Hubner S."/>
            <person name="Bellec A."/>
            <person name="Berard A."/>
            <person name="Berges H."/>
            <person name="Blanchet N."/>
            <person name="Boniface M.C."/>
            <person name="Brunel D."/>
            <person name="Catrice O."/>
            <person name="Chaidir N."/>
            <person name="Claudel C."/>
            <person name="Donnadieu C."/>
            <person name="Faraut T."/>
            <person name="Fievet G."/>
            <person name="Helmstetter N."/>
            <person name="King M."/>
            <person name="Knapp S.J."/>
            <person name="Lai Z."/>
            <person name="Le Paslier M.C."/>
            <person name="Lippi Y."/>
            <person name="Lorenzon L."/>
            <person name="Mandel J.R."/>
            <person name="Marage G."/>
            <person name="Marchand G."/>
            <person name="Marquand E."/>
            <person name="Bret-Mestries E."/>
            <person name="Morien E."/>
            <person name="Nambeesan S."/>
            <person name="Nguyen T."/>
            <person name="Pegot-Espagnet P."/>
            <person name="Pouilly N."/>
            <person name="Raftis F."/>
            <person name="Sallet E."/>
            <person name="Schiex T."/>
            <person name="Thomas J."/>
            <person name="Vandecasteele C."/>
            <person name="Vares D."/>
            <person name="Vear F."/>
            <person name="Vautrin S."/>
            <person name="Crespi M."/>
            <person name="Mangin B."/>
            <person name="Burke J.M."/>
            <person name="Salse J."/>
            <person name="Munos S."/>
            <person name="Vincourt P."/>
            <person name="Rieseberg L.H."/>
            <person name="Langlade N.B."/>
        </authorList>
    </citation>
    <scope>NUCLEOTIDE SEQUENCE</scope>
    <source>
        <tissue evidence="1">Leaves</tissue>
    </source>
</reference>
<keyword evidence="2" id="KW-1185">Reference proteome</keyword>
<dbReference type="AlphaFoldDB" id="A0A9K3DU33"/>
<organism evidence="1 2">
    <name type="scientific">Helianthus annuus</name>
    <name type="common">Common sunflower</name>
    <dbReference type="NCBI Taxonomy" id="4232"/>
    <lineage>
        <taxon>Eukaryota</taxon>
        <taxon>Viridiplantae</taxon>
        <taxon>Streptophyta</taxon>
        <taxon>Embryophyta</taxon>
        <taxon>Tracheophyta</taxon>
        <taxon>Spermatophyta</taxon>
        <taxon>Magnoliopsida</taxon>
        <taxon>eudicotyledons</taxon>
        <taxon>Gunneridae</taxon>
        <taxon>Pentapetalae</taxon>
        <taxon>asterids</taxon>
        <taxon>campanulids</taxon>
        <taxon>Asterales</taxon>
        <taxon>Asteraceae</taxon>
        <taxon>Asteroideae</taxon>
        <taxon>Heliantheae alliance</taxon>
        <taxon>Heliantheae</taxon>
        <taxon>Helianthus</taxon>
    </lineage>
</organism>
<evidence type="ECO:0000313" key="2">
    <source>
        <dbReference type="Proteomes" id="UP000215914"/>
    </source>
</evidence>
<dbReference type="GO" id="GO:0004798">
    <property type="term" value="F:dTMP kinase activity"/>
    <property type="evidence" value="ECO:0007669"/>
    <property type="project" value="UniProtKB-EC"/>
</dbReference>
<accession>A0A9K3DU33</accession>
<reference evidence="1" key="2">
    <citation type="submission" date="2020-06" db="EMBL/GenBank/DDBJ databases">
        <title>Helianthus annuus Genome sequencing and assembly Release 2.</title>
        <authorList>
            <person name="Gouzy J."/>
            <person name="Langlade N."/>
            <person name="Munos S."/>
        </authorList>
    </citation>
    <scope>NUCLEOTIDE SEQUENCE</scope>
    <source>
        <tissue evidence="1">Leaves</tissue>
    </source>
</reference>
<dbReference type="InterPro" id="IPR027417">
    <property type="entry name" value="P-loop_NTPase"/>
</dbReference>
<keyword evidence="1" id="KW-0808">Transferase</keyword>
<keyword evidence="1" id="KW-0418">Kinase</keyword>
<gene>
    <name evidence="1" type="ORF">HanXRQr2_Chr16g0751641</name>
</gene>
<sequence>MFGSSNHRDNVVGKMISLYLSNQSQFDDHTIHLLFSANRWEKRPVICRSLILLGYFGYTMRLLLRLSPNPRYIRLLILDAYGIVSRDLHYNKVSSAFMCCIFLKII</sequence>
<dbReference type="Proteomes" id="UP000215914">
    <property type="component" value="Unassembled WGS sequence"/>
</dbReference>
<name>A0A9K3DU33_HELAN</name>